<dbReference type="OrthoDB" id="270167at2759"/>
<accession>A0A835UVY9</accession>
<keyword evidence="3" id="KW-1185">Reference proteome</keyword>
<name>A0A835UVY9_VANPL</name>
<dbReference type="Proteomes" id="UP000636800">
    <property type="component" value="Chromosome 6"/>
</dbReference>
<feature type="compositionally biased region" description="Basic residues" evidence="1">
    <location>
        <begin position="102"/>
        <end position="112"/>
    </location>
</feature>
<gene>
    <name evidence="2" type="ORF">HPP92_012739</name>
</gene>
<evidence type="ECO:0000313" key="2">
    <source>
        <dbReference type="EMBL" id="KAG0475898.1"/>
    </source>
</evidence>
<comment type="caution">
    <text evidence="2">The sequence shown here is derived from an EMBL/GenBank/DDBJ whole genome shotgun (WGS) entry which is preliminary data.</text>
</comment>
<protein>
    <submittedName>
        <fullName evidence="2">Uncharacterized protein</fullName>
    </submittedName>
</protein>
<sequence>MALKALLSSPRLLPTIPLFSNHQIPNSAALKQARGSSRQEISCRASRPPPAAGDAVPFFASSSSLVPEGTGAAAPTPGELFLEHEHSREAAAFVLKHSGSKEKKKKRRKGPRLCRLPPWSVAMDAGLRCRRMTRMLRAVRA</sequence>
<proteinExistence type="predicted"/>
<evidence type="ECO:0000256" key="1">
    <source>
        <dbReference type="SAM" id="MobiDB-lite"/>
    </source>
</evidence>
<dbReference type="AlphaFoldDB" id="A0A835UVY9"/>
<reference evidence="2 3" key="1">
    <citation type="journal article" date="2020" name="Nat. Food">
        <title>A phased Vanilla planifolia genome enables genetic improvement of flavour and production.</title>
        <authorList>
            <person name="Hasing T."/>
            <person name="Tang H."/>
            <person name="Brym M."/>
            <person name="Khazi F."/>
            <person name="Huang T."/>
            <person name="Chambers A.H."/>
        </authorList>
    </citation>
    <scope>NUCLEOTIDE SEQUENCE [LARGE SCALE GENOMIC DNA]</scope>
    <source>
        <tissue evidence="2">Leaf</tissue>
    </source>
</reference>
<dbReference type="EMBL" id="JADCNL010000006">
    <property type="protein sequence ID" value="KAG0475898.1"/>
    <property type="molecule type" value="Genomic_DNA"/>
</dbReference>
<organism evidence="2 3">
    <name type="scientific">Vanilla planifolia</name>
    <name type="common">Vanilla</name>
    <dbReference type="NCBI Taxonomy" id="51239"/>
    <lineage>
        <taxon>Eukaryota</taxon>
        <taxon>Viridiplantae</taxon>
        <taxon>Streptophyta</taxon>
        <taxon>Embryophyta</taxon>
        <taxon>Tracheophyta</taxon>
        <taxon>Spermatophyta</taxon>
        <taxon>Magnoliopsida</taxon>
        <taxon>Liliopsida</taxon>
        <taxon>Asparagales</taxon>
        <taxon>Orchidaceae</taxon>
        <taxon>Vanilloideae</taxon>
        <taxon>Vanilleae</taxon>
        <taxon>Vanilla</taxon>
    </lineage>
</organism>
<feature type="region of interest" description="Disordered" evidence="1">
    <location>
        <begin position="93"/>
        <end position="113"/>
    </location>
</feature>
<evidence type="ECO:0000313" key="3">
    <source>
        <dbReference type="Proteomes" id="UP000636800"/>
    </source>
</evidence>